<dbReference type="SUPFAM" id="SSF51735">
    <property type="entry name" value="NAD(P)-binding Rossmann-fold domains"/>
    <property type="match status" value="1"/>
</dbReference>
<gene>
    <name evidence="10" type="primary">ADH1</name>
</gene>
<dbReference type="Pfam" id="PF00107">
    <property type="entry name" value="ADH_zinc_N"/>
    <property type="match status" value="1"/>
</dbReference>
<evidence type="ECO:0000256" key="2">
    <source>
        <dbReference type="ARBA" id="ARBA00008072"/>
    </source>
</evidence>
<dbReference type="PROSITE" id="PS00059">
    <property type="entry name" value="ADH_ZINC"/>
    <property type="match status" value="1"/>
</dbReference>
<dbReference type="InterPro" id="IPR002328">
    <property type="entry name" value="ADH_Zn_CS"/>
</dbReference>
<dbReference type="InterPro" id="IPR036291">
    <property type="entry name" value="NAD(P)-bd_dom_sf"/>
</dbReference>
<evidence type="ECO:0000256" key="6">
    <source>
        <dbReference type="ARBA" id="ARBA00023002"/>
    </source>
</evidence>
<evidence type="ECO:0000256" key="7">
    <source>
        <dbReference type="ARBA" id="ARBA00023027"/>
    </source>
</evidence>
<feature type="domain" description="Enoyl reductase (ER)" evidence="9">
    <location>
        <begin position="30"/>
        <end position="365"/>
    </location>
</feature>
<dbReference type="FunFam" id="3.40.50.720:FF:000039">
    <property type="entry name" value="Alcohol dehydrogenase AdhP"/>
    <property type="match status" value="1"/>
</dbReference>
<dbReference type="InterPro" id="IPR013154">
    <property type="entry name" value="ADH-like_N"/>
</dbReference>
<evidence type="ECO:0000256" key="3">
    <source>
        <dbReference type="ARBA" id="ARBA00013190"/>
    </source>
</evidence>
<sequence>MLTWPLITSSLRSVTNKFTISRHLSKMVQGTMKAAVIKEFGKPIEVCQVPIPQPKKDEILIKVAYSGICGTDHHAWKGDWPAKPNLPFIPGHEGVGRVVEVGEEVDHLKKGDLVGVPWLYNACSHCEQCFAGWETLCKNQNNAGYSVNGTLAEYVIGDPNYVARVPEGVDLAKVAPVLCAGVTVYKGLKVTEAKAGQWVLVSGLGGLGQLGVQFAKAMGFNVIGVDIDDAKLETAKKLGATYAFNGMTQDIGKEIHNAVGGVHGCIVTAVGRAAFGQALKAIRQRGTMVCIGIPPGDFPLDIFNTVMNGITVRGSIVGTRIDMMEALEFFRMGKIENHVQLDTIDNIDKVMNLMDQGKLPGRVVFDFTK</sequence>
<dbReference type="Pfam" id="PF08240">
    <property type="entry name" value="ADH_N"/>
    <property type="match status" value="1"/>
</dbReference>
<dbReference type="PANTHER" id="PTHR42940">
    <property type="entry name" value="ALCOHOL DEHYDROGENASE 1-RELATED"/>
    <property type="match status" value="1"/>
</dbReference>
<dbReference type="InterPro" id="IPR013149">
    <property type="entry name" value="ADH-like_C"/>
</dbReference>
<dbReference type="SUPFAM" id="SSF50129">
    <property type="entry name" value="GroES-like"/>
    <property type="match status" value="1"/>
</dbReference>
<protein>
    <recommendedName>
        <fullName evidence="3">alcohol dehydrogenase</fullName>
        <ecNumber evidence="3">1.1.1.1</ecNumber>
    </recommendedName>
</protein>
<evidence type="ECO:0000256" key="5">
    <source>
        <dbReference type="ARBA" id="ARBA00022833"/>
    </source>
</evidence>
<accession>A0A3G2C666</accession>
<dbReference type="PANTHER" id="PTHR42940:SF8">
    <property type="entry name" value="VACUOLAR PROTEIN SORTING-ASSOCIATED PROTEIN 11"/>
    <property type="match status" value="1"/>
</dbReference>
<reference evidence="10" key="1">
    <citation type="submission" date="2017-12" db="EMBL/GenBank/DDBJ databases">
        <title>Transformation of the biosurfactant production yeast Starmerella bombicola into a chassis organism: development, validation and application of a dedicated molecular toolkit.</title>
        <authorList>
            <person name="Lodens S."/>
            <person name="Roelants S.L.K.W."/>
            <person name="Ciesielska K."/>
            <person name="Geys R."/>
            <person name="Coussement P."/>
            <person name="Pattyn F."/>
            <person name="Saerens K."/>
            <person name="Van de Peer Y."/>
            <person name="Devreese B."/>
            <person name="De Maeseneire S.L."/>
            <person name="Soetaert W."/>
        </authorList>
    </citation>
    <scope>NUCLEOTIDE SEQUENCE</scope>
    <source>
        <strain evidence="10">Stabo22214</strain>
    </source>
</reference>
<dbReference type="SMART" id="SM00829">
    <property type="entry name" value="PKS_ER"/>
    <property type="match status" value="1"/>
</dbReference>
<dbReference type="NCBIfam" id="NF006940">
    <property type="entry name" value="PRK09422.1"/>
    <property type="match status" value="1"/>
</dbReference>
<dbReference type="AlphaFoldDB" id="A0A3G2C666"/>
<dbReference type="EC" id="1.1.1.1" evidence="3"/>
<keyword evidence="6 10" id="KW-0560">Oxidoreductase</keyword>
<evidence type="ECO:0000256" key="1">
    <source>
        <dbReference type="ARBA" id="ARBA00001947"/>
    </source>
</evidence>
<name>A0A3G2C666_STABO</name>
<evidence type="ECO:0000259" key="9">
    <source>
        <dbReference type="SMART" id="SM00829"/>
    </source>
</evidence>
<dbReference type="CDD" id="cd08297">
    <property type="entry name" value="CAD3"/>
    <property type="match status" value="1"/>
</dbReference>
<dbReference type="EMBL" id="MG719753">
    <property type="protein sequence ID" value="AYM47845.1"/>
    <property type="molecule type" value="Genomic_DNA"/>
</dbReference>
<dbReference type="Gene3D" id="3.90.180.10">
    <property type="entry name" value="Medium-chain alcohol dehydrogenases, catalytic domain"/>
    <property type="match status" value="1"/>
</dbReference>
<dbReference type="InterPro" id="IPR020843">
    <property type="entry name" value="ER"/>
</dbReference>
<dbReference type="Gene3D" id="3.40.50.720">
    <property type="entry name" value="NAD(P)-binding Rossmann-like Domain"/>
    <property type="match status" value="1"/>
</dbReference>
<evidence type="ECO:0000256" key="8">
    <source>
        <dbReference type="RuleBase" id="RU361277"/>
    </source>
</evidence>
<organism evidence="10">
    <name type="scientific">Starmerella bombicola</name>
    <name type="common">Yeast</name>
    <name type="synonym">Candida bombicola</name>
    <dbReference type="NCBI Taxonomy" id="75736"/>
    <lineage>
        <taxon>Eukaryota</taxon>
        <taxon>Fungi</taxon>
        <taxon>Dikarya</taxon>
        <taxon>Ascomycota</taxon>
        <taxon>Saccharomycotina</taxon>
        <taxon>Dipodascomycetes</taxon>
        <taxon>Dipodascales</taxon>
        <taxon>Trichomonascaceae</taxon>
        <taxon>Starmerella</taxon>
    </lineage>
</organism>
<comment type="cofactor">
    <cofactor evidence="1 8">
        <name>Zn(2+)</name>
        <dbReference type="ChEBI" id="CHEBI:29105"/>
    </cofactor>
</comment>
<evidence type="ECO:0000313" key="10">
    <source>
        <dbReference type="EMBL" id="AYM47845.1"/>
    </source>
</evidence>
<keyword evidence="5 8" id="KW-0862">Zinc</keyword>
<dbReference type="InterPro" id="IPR011032">
    <property type="entry name" value="GroES-like_sf"/>
</dbReference>
<proteinExistence type="inferred from homology"/>
<evidence type="ECO:0000256" key="4">
    <source>
        <dbReference type="ARBA" id="ARBA00022723"/>
    </source>
</evidence>
<dbReference type="GO" id="GO:0004022">
    <property type="term" value="F:alcohol dehydrogenase (NAD+) activity"/>
    <property type="evidence" value="ECO:0007669"/>
    <property type="project" value="UniProtKB-EC"/>
</dbReference>
<keyword evidence="4 8" id="KW-0479">Metal-binding</keyword>
<dbReference type="FunFam" id="3.90.180.10:FF:000002">
    <property type="entry name" value="Alcohol dehydrogenase AdhP"/>
    <property type="match status" value="1"/>
</dbReference>
<comment type="similarity">
    <text evidence="2 8">Belongs to the zinc-containing alcohol dehydrogenase family.</text>
</comment>
<keyword evidence="7" id="KW-0520">NAD</keyword>
<dbReference type="GO" id="GO:0008270">
    <property type="term" value="F:zinc ion binding"/>
    <property type="evidence" value="ECO:0007669"/>
    <property type="project" value="InterPro"/>
</dbReference>